<dbReference type="Proteomes" id="UP000002969">
    <property type="component" value="Unassembled WGS sequence"/>
</dbReference>
<evidence type="ECO:0000313" key="1">
    <source>
        <dbReference type="EMBL" id="EFK36433.1"/>
    </source>
</evidence>
<organism evidence="1 2">
    <name type="scientific">Chryseobacterium gleum ATCC 35910</name>
    <dbReference type="NCBI Taxonomy" id="525257"/>
    <lineage>
        <taxon>Bacteria</taxon>
        <taxon>Pseudomonadati</taxon>
        <taxon>Bacteroidota</taxon>
        <taxon>Flavobacteriia</taxon>
        <taxon>Flavobacteriales</taxon>
        <taxon>Weeksellaceae</taxon>
        <taxon>Chryseobacterium group</taxon>
        <taxon>Chryseobacterium</taxon>
    </lineage>
</organism>
<gene>
    <name evidence="1" type="ORF">HMPREF0204_11880</name>
</gene>
<keyword evidence="2" id="KW-1185">Reference proteome</keyword>
<proteinExistence type="predicted"/>
<accession>A0ABP2IRJ1</accession>
<evidence type="ECO:0000313" key="2">
    <source>
        <dbReference type="Proteomes" id="UP000002969"/>
    </source>
</evidence>
<reference evidence="1" key="1">
    <citation type="submission" date="2010-06" db="EMBL/GenBank/DDBJ databases">
        <authorList>
            <person name="Muzny D."/>
            <person name="Qin X."/>
            <person name="Buhay C."/>
            <person name="Dugan-Rocha S."/>
            <person name="Ding Y."/>
            <person name="Chen G."/>
            <person name="Hawes A."/>
            <person name="Holder M."/>
            <person name="Jhangiani S."/>
            <person name="Johnson A."/>
            <person name="Khan Z."/>
            <person name="Li Z."/>
            <person name="Liu W."/>
            <person name="Liu X."/>
            <person name="Perez L."/>
            <person name="Shen H."/>
            <person name="Wang Q."/>
            <person name="Watt J."/>
            <person name="Xi L."/>
            <person name="Xin Y."/>
            <person name="Zhou J."/>
            <person name="Deng J."/>
            <person name="Jiang H."/>
            <person name="Liu Y."/>
            <person name="Qu J."/>
            <person name="Song X.-Z."/>
            <person name="Zhang L."/>
            <person name="Villasana D."/>
            <person name="Johnson A."/>
            <person name="Liu J."/>
            <person name="Liyanage D."/>
            <person name="Lorensuhewa L."/>
            <person name="Robinson T."/>
            <person name="Song A."/>
            <person name="Song B.-B."/>
            <person name="Dinh H."/>
            <person name="Thornton R."/>
            <person name="Coyle M."/>
            <person name="Francisco L."/>
            <person name="Jackson L."/>
            <person name="Javaid M."/>
            <person name="Korchina V."/>
            <person name="Kovar C."/>
            <person name="Mata R."/>
            <person name="Mathew T."/>
            <person name="Ngo R."/>
            <person name="Nguyen L."/>
            <person name="Nguyen N."/>
            <person name="Okwuonu G."/>
            <person name="Ongeri F."/>
            <person name="Pham C."/>
            <person name="Simmons D."/>
            <person name="Wilczek-Boney K."/>
            <person name="Hale W."/>
            <person name="Jakkamsetti A."/>
            <person name="Pham P."/>
            <person name="Ruth R."/>
            <person name="San Lucas F."/>
            <person name="Warren J."/>
            <person name="Zhang J."/>
            <person name="Zhao Z."/>
            <person name="Zhou C."/>
            <person name="Zhu D."/>
            <person name="Lee S."/>
            <person name="Bess C."/>
            <person name="Blankenburg K."/>
            <person name="Forbes L."/>
            <person name="Fu Q."/>
            <person name="Gubbala S."/>
            <person name="Hirani K."/>
            <person name="Jayaseelan J.C."/>
            <person name="Lara F."/>
            <person name="Munidasa M."/>
            <person name="Palculict T."/>
            <person name="Patil S."/>
            <person name="Pu L.-L."/>
            <person name="Saada N."/>
            <person name="Tang L."/>
            <person name="Weissenberger G."/>
            <person name="Zhu Y."/>
            <person name="Hemphill L."/>
            <person name="Shang Y."/>
            <person name="Youmans B."/>
            <person name="Ayvaz T."/>
            <person name="Ross M."/>
            <person name="Santibanez J."/>
            <person name="Aqrawi P."/>
            <person name="Gross S."/>
            <person name="Joshi V."/>
            <person name="Fowler G."/>
            <person name="Nazareth L."/>
            <person name="Reid J."/>
            <person name="Worley K."/>
            <person name="Petrosino J."/>
            <person name="Highlander S."/>
            <person name="Gibbs R."/>
        </authorList>
    </citation>
    <scope>NUCLEOTIDE SEQUENCE [LARGE SCALE GENOMIC DNA]</scope>
    <source>
        <strain evidence="1">ATCC 35910</strain>
    </source>
</reference>
<protein>
    <submittedName>
        <fullName evidence="1">Uncharacterized protein</fullName>
    </submittedName>
</protein>
<sequence length="41" mass="5112">MILVKIHIIFIILFKNLKVDKFTKKTRKFKFIDLKFKDWLT</sequence>
<name>A0ABP2IRJ1_CHRGE</name>
<dbReference type="EMBL" id="ACKQ02000006">
    <property type="protein sequence ID" value="EFK36433.1"/>
    <property type="molecule type" value="Genomic_DNA"/>
</dbReference>
<comment type="caution">
    <text evidence="1">The sequence shown here is derived from an EMBL/GenBank/DDBJ whole genome shotgun (WGS) entry which is preliminary data.</text>
</comment>